<feature type="domain" description="C2H2-type" evidence="9">
    <location>
        <begin position="380"/>
        <end position="407"/>
    </location>
</feature>
<reference evidence="11" key="1">
    <citation type="journal article" date="2016" name="Sci. Rep.">
        <title>Molecular characterization of firefly nuptial gifts: a multi-omics approach sheds light on postcopulatory sexual selection.</title>
        <authorList>
            <person name="Al-Wathiqui N."/>
            <person name="Fallon T.R."/>
            <person name="South A."/>
            <person name="Weng J.K."/>
            <person name="Lewis S.M."/>
        </authorList>
    </citation>
    <scope>NUCLEOTIDE SEQUENCE</scope>
</reference>
<evidence type="ECO:0000256" key="8">
    <source>
        <dbReference type="SAM" id="MobiDB-lite"/>
    </source>
</evidence>
<feature type="domain" description="C2H2-type" evidence="9">
    <location>
        <begin position="535"/>
        <end position="562"/>
    </location>
</feature>
<dbReference type="PROSITE" id="PS50157">
    <property type="entry name" value="ZINC_FINGER_C2H2_2"/>
    <property type="match status" value="11"/>
</dbReference>
<feature type="domain" description="C2H2-type" evidence="9">
    <location>
        <begin position="618"/>
        <end position="645"/>
    </location>
</feature>
<evidence type="ECO:0000259" key="10">
    <source>
        <dbReference type="PROSITE" id="PS51915"/>
    </source>
</evidence>
<dbReference type="InterPro" id="IPR036236">
    <property type="entry name" value="Znf_C2H2_sf"/>
</dbReference>
<keyword evidence="2" id="KW-0677">Repeat</keyword>
<dbReference type="SUPFAM" id="SSF57667">
    <property type="entry name" value="beta-beta-alpha zinc fingers"/>
    <property type="match status" value="8"/>
</dbReference>
<evidence type="ECO:0000256" key="7">
    <source>
        <dbReference type="PROSITE-ProRule" id="PRU01263"/>
    </source>
</evidence>
<organism evidence="11">
    <name type="scientific">Photinus pyralis</name>
    <name type="common">Common eastern firefly</name>
    <name type="synonym">Lampyris pyralis</name>
    <dbReference type="NCBI Taxonomy" id="7054"/>
    <lineage>
        <taxon>Eukaryota</taxon>
        <taxon>Metazoa</taxon>
        <taxon>Ecdysozoa</taxon>
        <taxon>Arthropoda</taxon>
        <taxon>Hexapoda</taxon>
        <taxon>Insecta</taxon>
        <taxon>Pterygota</taxon>
        <taxon>Neoptera</taxon>
        <taxon>Endopterygota</taxon>
        <taxon>Coleoptera</taxon>
        <taxon>Polyphaga</taxon>
        <taxon>Elateriformia</taxon>
        <taxon>Elateroidea</taxon>
        <taxon>Lampyridae</taxon>
        <taxon>Lampyrinae</taxon>
        <taxon>Photinus</taxon>
    </lineage>
</organism>
<dbReference type="FunFam" id="3.30.160.60:FF:002390">
    <property type="entry name" value="zinc finger protein 404 isoform X2"/>
    <property type="match status" value="1"/>
</dbReference>
<dbReference type="FunFam" id="3.30.160.60:FF:002343">
    <property type="entry name" value="Zinc finger protein 33A"/>
    <property type="match status" value="2"/>
</dbReference>
<dbReference type="Gene3D" id="3.30.160.60">
    <property type="entry name" value="Classic Zinc Finger"/>
    <property type="match status" value="10"/>
</dbReference>
<dbReference type="GO" id="GO:0008270">
    <property type="term" value="F:zinc ion binding"/>
    <property type="evidence" value="ECO:0007669"/>
    <property type="project" value="UniProtKB-UniRule"/>
</dbReference>
<dbReference type="GO" id="GO:0006355">
    <property type="term" value="P:regulation of DNA-templated transcription"/>
    <property type="evidence" value="ECO:0007669"/>
    <property type="project" value="UniProtKB-ARBA"/>
</dbReference>
<evidence type="ECO:0000256" key="2">
    <source>
        <dbReference type="ARBA" id="ARBA00022737"/>
    </source>
</evidence>
<feature type="region of interest" description="Disordered" evidence="8">
    <location>
        <begin position="269"/>
        <end position="304"/>
    </location>
</feature>
<evidence type="ECO:0008006" key="12">
    <source>
        <dbReference type="Google" id="ProtNLM"/>
    </source>
</evidence>
<dbReference type="PANTHER" id="PTHR24377">
    <property type="entry name" value="IP01015P-RELATED"/>
    <property type="match status" value="1"/>
</dbReference>
<feature type="binding site" evidence="7">
    <location>
        <position position="88"/>
    </location>
    <ligand>
        <name>Zn(2+)</name>
        <dbReference type="ChEBI" id="CHEBI:29105"/>
    </ligand>
</feature>
<keyword evidence="5" id="KW-0539">Nucleus</keyword>
<feature type="binding site" evidence="7">
    <location>
        <position position="40"/>
    </location>
    <ligand>
        <name>Zn(2+)</name>
        <dbReference type="ChEBI" id="CHEBI:29105"/>
    </ligand>
</feature>
<feature type="domain" description="C2H2-type" evidence="9">
    <location>
        <begin position="674"/>
        <end position="702"/>
    </location>
</feature>
<dbReference type="GO" id="GO:0005634">
    <property type="term" value="C:nucleus"/>
    <property type="evidence" value="ECO:0007669"/>
    <property type="project" value="InterPro"/>
</dbReference>
<sequence length="719" mass="82528">MQVTYLILPLNEANKTLLSQFNIIPGEAIEKNVNESCRICLRQEKNLICLYDNNEYFESMSISDAIDDCFGVKLSADVKLSSYICPECAIKTQDAHTFKRAILKRDIASSSNSQHIPSDKLVVKPFLPVLTEDLNTIPSETEVNGNEIKCKISPVAATTEITPPKKETTANFQKSPPLYSMVKDKTKPLLSILRELLNRTSKKSRCRKKKMNKENKSTSASTVLSSSQLKMNVKRTYTRKKKGKTVSSSPENKALMNEHNYTKSSIEVTTEKGTELESTNESIPADCSSKTGKKPPTESKTKKYSIRPLSDSMEKWWVRAGGPPYQCKLCDRNYGSRYSVFYTHVRTHFMKKHPCTICGKRFFSDKLVLHMRSHTNERPFLCEQCPARFIALANLKRHLVSHTGEKPYICEVCGKGFTQNSSRQTHMEGHNQTSTYVCEICGVTLNSSSYRNHKSKYHREATTPIESNEKFPCDQCDTVFSKSQSLTRHYKVHNSVTYKCKLCDATFEESYSYEVHAFIHEVQSYETDDTEEKPFHCKFCLDIFDTKNDLEQHLLIHINHPYKCKNCEKSFSTKLRLRAHMQKYCASKPFSCADCGKTFRTFGTLYQHKKTHSGIKKHICQVCYRAFLHPHQLMYHMLTHTGEKKYVCQYCGKAFALNGNLTVHVRRHTGETPYVCKVCHKGFYDSSSRTKHMRTRHRNELVADDASNNELNVVKDEYL</sequence>
<feature type="domain" description="C2H2-type" evidence="9">
    <location>
        <begin position="471"/>
        <end position="493"/>
    </location>
</feature>
<dbReference type="Pfam" id="PF00096">
    <property type="entry name" value="zf-C2H2"/>
    <property type="match status" value="7"/>
</dbReference>
<feature type="domain" description="C2H2-type" evidence="9">
    <location>
        <begin position="562"/>
        <end position="589"/>
    </location>
</feature>
<dbReference type="InterPro" id="IPR012934">
    <property type="entry name" value="Znf_AD"/>
</dbReference>
<evidence type="ECO:0000256" key="6">
    <source>
        <dbReference type="PROSITE-ProRule" id="PRU00042"/>
    </source>
</evidence>
<dbReference type="FunFam" id="3.30.160.60:FF:000110">
    <property type="entry name" value="Zinc finger protein-like"/>
    <property type="match status" value="1"/>
</dbReference>
<evidence type="ECO:0000256" key="3">
    <source>
        <dbReference type="ARBA" id="ARBA00022771"/>
    </source>
</evidence>
<evidence type="ECO:0000313" key="11">
    <source>
        <dbReference type="EMBL" id="JAV94264.1"/>
    </source>
</evidence>
<evidence type="ECO:0000256" key="5">
    <source>
        <dbReference type="ARBA" id="ARBA00023242"/>
    </source>
</evidence>
<feature type="domain" description="C2H2-type" evidence="9">
    <location>
        <begin position="646"/>
        <end position="673"/>
    </location>
</feature>
<feature type="binding site" evidence="7">
    <location>
        <position position="85"/>
    </location>
    <ligand>
        <name>Zn(2+)</name>
        <dbReference type="ChEBI" id="CHEBI:29105"/>
    </ligand>
</feature>
<feature type="domain" description="ZAD" evidence="10">
    <location>
        <begin position="35"/>
        <end position="112"/>
    </location>
</feature>
<dbReference type="InterPro" id="IPR050826">
    <property type="entry name" value="Krueppel_C2H2_ZnFinger"/>
</dbReference>
<feature type="domain" description="C2H2-type" evidence="9">
    <location>
        <begin position="498"/>
        <end position="525"/>
    </location>
</feature>
<keyword evidence="1 7" id="KW-0479">Metal-binding</keyword>
<dbReference type="InterPro" id="IPR013087">
    <property type="entry name" value="Znf_C2H2_type"/>
</dbReference>
<dbReference type="Pfam" id="PF07776">
    <property type="entry name" value="zf-AD"/>
    <property type="match status" value="1"/>
</dbReference>
<name>A0A1Y1N8J5_PHOPY</name>
<keyword evidence="4 7" id="KW-0862">Zinc</keyword>
<dbReference type="FunFam" id="3.30.160.60:FF:000100">
    <property type="entry name" value="Zinc finger 45-like"/>
    <property type="match status" value="1"/>
</dbReference>
<dbReference type="SMART" id="SM00355">
    <property type="entry name" value="ZnF_C2H2"/>
    <property type="match status" value="13"/>
</dbReference>
<dbReference type="EMBL" id="GEZM01009850">
    <property type="protein sequence ID" value="JAV94263.1"/>
    <property type="molecule type" value="Transcribed_RNA"/>
</dbReference>
<feature type="domain" description="C2H2-type" evidence="9">
    <location>
        <begin position="353"/>
        <end position="379"/>
    </location>
</feature>
<proteinExistence type="predicted"/>
<dbReference type="PROSITE" id="PS51915">
    <property type="entry name" value="ZAD"/>
    <property type="match status" value="1"/>
</dbReference>
<evidence type="ECO:0000256" key="4">
    <source>
        <dbReference type="ARBA" id="ARBA00022833"/>
    </source>
</evidence>
<dbReference type="SUPFAM" id="SSF57716">
    <property type="entry name" value="Glucocorticoid receptor-like (DNA-binding domain)"/>
    <property type="match status" value="1"/>
</dbReference>
<protein>
    <recommendedName>
        <fullName evidence="12">Protein krueppel</fullName>
    </recommendedName>
</protein>
<dbReference type="EMBL" id="GEZM01009849">
    <property type="protein sequence ID" value="JAV94264.1"/>
    <property type="molecule type" value="Transcribed_RNA"/>
</dbReference>
<feature type="domain" description="C2H2-type" evidence="9">
    <location>
        <begin position="408"/>
        <end position="435"/>
    </location>
</feature>
<feature type="region of interest" description="Disordered" evidence="8">
    <location>
        <begin position="202"/>
        <end position="226"/>
    </location>
</feature>
<feature type="binding site" evidence="7">
    <location>
        <position position="37"/>
    </location>
    <ligand>
        <name>Zn(2+)</name>
        <dbReference type="ChEBI" id="CHEBI:29105"/>
    </ligand>
</feature>
<evidence type="ECO:0000259" key="9">
    <source>
        <dbReference type="PROSITE" id="PS50157"/>
    </source>
</evidence>
<feature type="domain" description="C2H2-type" evidence="9">
    <location>
        <begin position="590"/>
        <end position="617"/>
    </location>
</feature>
<dbReference type="Gene3D" id="3.40.1800.20">
    <property type="match status" value="1"/>
</dbReference>
<keyword evidence="3 6" id="KW-0863">Zinc-finger</keyword>
<evidence type="ECO:0000256" key="1">
    <source>
        <dbReference type="ARBA" id="ARBA00022723"/>
    </source>
</evidence>
<accession>A0A1Y1N8J5</accession>
<dbReference type="AlphaFoldDB" id="A0A1Y1N8J5"/>
<feature type="compositionally biased region" description="Low complexity" evidence="8">
    <location>
        <begin position="217"/>
        <end position="226"/>
    </location>
</feature>
<feature type="compositionally biased region" description="Basic residues" evidence="8">
    <location>
        <begin position="202"/>
        <end position="211"/>
    </location>
</feature>
<dbReference type="PROSITE" id="PS00028">
    <property type="entry name" value="ZINC_FINGER_C2H2_1"/>
    <property type="match status" value="8"/>
</dbReference>